<evidence type="ECO:0000313" key="2">
    <source>
        <dbReference type="EMBL" id="QEH39190.1"/>
    </source>
</evidence>
<sequence>MIPRRGAALHLATLAHFGAAVVATPLSLSDCLMSPRRGALDSLGVPWSSRKAGSASPLRREDAGG</sequence>
<name>A0A5B9WH77_9BACT</name>
<evidence type="ECO:0000256" key="1">
    <source>
        <dbReference type="SAM" id="MobiDB-lite"/>
    </source>
</evidence>
<dbReference type="EMBL" id="CP042997">
    <property type="protein sequence ID" value="QEH39190.1"/>
    <property type="molecule type" value="Genomic_DNA"/>
</dbReference>
<organism evidence="2 3">
    <name type="scientific">Aquisphaera giovannonii</name>
    <dbReference type="NCBI Taxonomy" id="406548"/>
    <lineage>
        <taxon>Bacteria</taxon>
        <taxon>Pseudomonadati</taxon>
        <taxon>Planctomycetota</taxon>
        <taxon>Planctomycetia</taxon>
        <taxon>Isosphaerales</taxon>
        <taxon>Isosphaeraceae</taxon>
        <taxon>Aquisphaera</taxon>
    </lineage>
</organism>
<reference evidence="2 3" key="1">
    <citation type="submission" date="2019-08" db="EMBL/GenBank/DDBJ databases">
        <title>Deep-cultivation of Planctomycetes and their phenomic and genomic characterization uncovers novel biology.</title>
        <authorList>
            <person name="Wiegand S."/>
            <person name="Jogler M."/>
            <person name="Boedeker C."/>
            <person name="Pinto D."/>
            <person name="Vollmers J."/>
            <person name="Rivas-Marin E."/>
            <person name="Kohn T."/>
            <person name="Peeters S.H."/>
            <person name="Heuer A."/>
            <person name="Rast P."/>
            <person name="Oberbeckmann S."/>
            <person name="Bunk B."/>
            <person name="Jeske O."/>
            <person name="Meyerdierks A."/>
            <person name="Storesund J.E."/>
            <person name="Kallscheuer N."/>
            <person name="Luecker S."/>
            <person name="Lage O.M."/>
            <person name="Pohl T."/>
            <person name="Merkel B.J."/>
            <person name="Hornburger P."/>
            <person name="Mueller R.-W."/>
            <person name="Bruemmer F."/>
            <person name="Labrenz M."/>
            <person name="Spormann A.M."/>
            <person name="Op den Camp H."/>
            <person name="Overmann J."/>
            <person name="Amann R."/>
            <person name="Jetten M.S.M."/>
            <person name="Mascher T."/>
            <person name="Medema M.H."/>
            <person name="Devos D.P."/>
            <person name="Kaster A.-K."/>
            <person name="Ovreas L."/>
            <person name="Rohde M."/>
            <person name="Galperin M.Y."/>
            <person name="Jogler C."/>
        </authorList>
    </citation>
    <scope>NUCLEOTIDE SEQUENCE [LARGE SCALE GENOMIC DNA]</scope>
    <source>
        <strain evidence="2 3">OJF2</strain>
    </source>
</reference>
<proteinExistence type="predicted"/>
<dbReference type="KEGG" id="agv:OJF2_78020"/>
<feature type="region of interest" description="Disordered" evidence="1">
    <location>
        <begin position="42"/>
        <end position="65"/>
    </location>
</feature>
<protein>
    <submittedName>
        <fullName evidence="2">Uncharacterized protein</fullName>
    </submittedName>
</protein>
<dbReference type="Proteomes" id="UP000324233">
    <property type="component" value="Chromosome"/>
</dbReference>
<dbReference type="AlphaFoldDB" id="A0A5B9WH77"/>
<gene>
    <name evidence="2" type="ORF">OJF2_78020</name>
</gene>
<keyword evidence="3" id="KW-1185">Reference proteome</keyword>
<evidence type="ECO:0000313" key="3">
    <source>
        <dbReference type="Proteomes" id="UP000324233"/>
    </source>
</evidence>
<accession>A0A5B9WH77</accession>